<reference evidence="2" key="1">
    <citation type="submission" date="2020-05" db="EMBL/GenBank/DDBJ databases">
        <authorList>
            <person name="Rincon C."/>
            <person name="Sanders R I."/>
            <person name="Robbins C."/>
            <person name="Chaturvedi A."/>
        </authorList>
    </citation>
    <scope>NUCLEOTIDE SEQUENCE</scope>
    <source>
        <strain evidence="2">CHB12</strain>
    </source>
</reference>
<protein>
    <recommendedName>
        <fullName evidence="1">DUF7869 domain-containing protein</fullName>
    </recommendedName>
</protein>
<dbReference type="Proteomes" id="UP000684084">
    <property type="component" value="Unassembled WGS sequence"/>
</dbReference>
<name>A0A915Z5T7_9GLOM</name>
<evidence type="ECO:0000313" key="2">
    <source>
        <dbReference type="EMBL" id="CAB5363846.1"/>
    </source>
</evidence>
<dbReference type="OrthoDB" id="2420595at2759"/>
<evidence type="ECO:0000259" key="1">
    <source>
        <dbReference type="Pfam" id="PF25273"/>
    </source>
</evidence>
<gene>
    <name evidence="2" type="ORF">CHRIB12_LOCUS9693</name>
</gene>
<dbReference type="InterPro" id="IPR057191">
    <property type="entry name" value="DUF7869"/>
</dbReference>
<dbReference type="PANTHER" id="PTHR34415:SF1">
    <property type="entry name" value="INTEGRASE CATALYTIC DOMAIN-CONTAINING PROTEIN"/>
    <property type="match status" value="1"/>
</dbReference>
<dbReference type="VEuPathDB" id="FungiDB:RhiirFUN_020901"/>
<dbReference type="AlphaFoldDB" id="A0A915Z5T7"/>
<organism evidence="2 3">
    <name type="scientific">Rhizophagus irregularis</name>
    <dbReference type="NCBI Taxonomy" id="588596"/>
    <lineage>
        <taxon>Eukaryota</taxon>
        <taxon>Fungi</taxon>
        <taxon>Fungi incertae sedis</taxon>
        <taxon>Mucoromycota</taxon>
        <taxon>Glomeromycotina</taxon>
        <taxon>Glomeromycetes</taxon>
        <taxon>Glomerales</taxon>
        <taxon>Glomeraceae</taxon>
        <taxon>Rhizophagus</taxon>
    </lineage>
</organism>
<dbReference type="EMBL" id="CAGKOT010000019">
    <property type="protein sequence ID" value="CAB5363846.1"/>
    <property type="molecule type" value="Genomic_DNA"/>
</dbReference>
<sequence>MTDNRVFLNSEITFPLKQFLVQYSCIHGLPSPLRHRNDSNTFIYLPTDRTYTSVYKEYKDYYYTEHDESNQIISYYTFRRLWIEMMPYLKFQAPATKLEHQHYNDNIEKSKNDLTIAHVCYDWAQNVFISYSPQQVGSIYFKSASSVHLFGVCKTEGGQNHQLNFVIGENELPKGTSKSANTTINMLVMLNWYEDITVNFMIPGHTKFICDSFFGHIKKVYWKHKVNTINDVKNIINNSSNGNEAILYDNGINWNYSEDIGKIYVSKESGGVESCYKLLKSDNFNKNSKPDLITTVSLTEEQQNYLYSKI</sequence>
<dbReference type="PANTHER" id="PTHR34415">
    <property type="entry name" value="INTEGRASE CATALYTIC DOMAIN-CONTAINING PROTEIN"/>
    <property type="match status" value="1"/>
</dbReference>
<evidence type="ECO:0000313" key="3">
    <source>
        <dbReference type="Proteomes" id="UP000684084"/>
    </source>
</evidence>
<dbReference type="Pfam" id="PF25273">
    <property type="entry name" value="DUF7869"/>
    <property type="match status" value="1"/>
</dbReference>
<comment type="caution">
    <text evidence="2">The sequence shown here is derived from an EMBL/GenBank/DDBJ whole genome shotgun (WGS) entry which is preliminary data.</text>
</comment>
<proteinExistence type="predicted"/>
<accession>A0A915Z5T7</accession>
<feature type="domain" description="DUF7869" evidence="1">
    <location>
        <begin position="184"/>
        <end position="242"/>
    </location>
</feature>